<dbReference type="Pfam" id="PF12172">
    <property type="entry name" value="zf-ChsH2"/>
    <property type="match status" value="1"/>
</dbReference>
<comment type="caution">
    <text evidence="3">The sequence shown here is derived from an EMBL/GenBank/DDBJ whole genome shotgun (WGS) entry which is preliminary data.</text>
</comment>
<name>A0ABU2WEX7_9GAMM</name>
<dbReference type="SUPFAM" id="SSF50249">
    <property type="entry name" value="Nucleic acid-binding proteins"/>
    <property type="match status" value="1"/>
</dbReference>
<protein>
    <submittedName>
        <fullName evidence="3">Zn-ribbon domain-containing OB-fold protein</fullName>
    </submittedName>
</protein>
<dbReference type="InterPro" id="IPR052513">
    <property type="entry name" value="Thioester_dehydratase-like"/>
</dbReference>
<dbReference type="InterPro" id="IPR022002">
    <property type="entry name" value="ChsH2_Znr"/>
</dbReference>
<evidence type="ECO:0000313" key="3">
    <source>
        <dbReference type="EMBL" id="MDT0496417.1"/>
    </source>
</evidence>
<dbReference type="Pfam" id="PF01796">
    <property type="entry name" value="OB_ChsH2_C"/>
    <property type="match status" value="1"/>
</dbReference>
<sequence>MSATGKPVPEVLPDARPYWEAAQRGELMIQRCRGTGKAFLYPRRWSPYDYSPDPAWEKASGRGTLYSYSIVYQPPYAAFKDDCPYVLAIVELEEGPRMMANILNCPPESVRIGMALKLCFETRGSGFRIPQFEPA</sequence>
<dbReference type="EMBL" id="JAVRIC010000003">
    <property type="protein sequence ID" value="MDT0496417.1"/>
    <property type="molecule type" value="Genomic_DNA"/>
</dbReference>
<organism evidence="3 4">
    <name type="scientific">Banduia mediterranea</name>
    <dbReference type="NCBI Taxonomy" id="3075609"/>
    <lineage>
        <taxon>Bacteria</taxon>
        <taxon>Pseudomonadati</taxon>
        <taxon>Pseudomonadota</taxon>
        <taxon>Gammaproteobacteria</taxon>
        <taxon>Nevskiales</taxon>
        <taxon>Algiphilaceae</taxon>
        <taxon>Banduia</taxon>
    </lineage>
</organism>
<dbReference type="PANTHER" id="PTHR34075">
    <property type="entry name" value="BLR3430 PROTEIN"/>
    <property type="match status" value="1"/>
</dbReference>
<dbReference type="InterPro" id="IPR012340">
    <property type="entry name" value="NA-bd_OB-fold"/>
</dbReference>
<proteinExistence type="predicted"/>
<dbReference type="RefSeq" id="WP_311363807.1">
    <property type="nucleotide sequence ID" value="NZ_JAVRIC010000003.1"/>
</dbReference>
<dbReference type="InterPro" id="IPR002878">
    <property type="entry name" value="ChsH2_C"/>
</dbReference>
<keyword evidence="4" id="KW-1185">Reference proteome</keyword>
<reference evidence="3 4" key="1">
    <citation type="submission" date="2023-09" db="EMBL/GenBank/DDBJ databases">
        <authorList>
            <person name="Rey-Velasco X."/>
        </authorList>
    </citation>
    <scope>NUCLEOTIDE SEQUENCE [LARGE SCALE GENOMIC DNA]</scope>
    <source>
        <strain evidence="3 4">W345</strain>
    </source>
</reference>
<dbReference type="Proteomes" id="UP001254608">
    <property type="component" value="Unassembled WGS sequence"/>
</dbReference>
<evidence type="ECO:0000259" key="1">
    <source>
        <dbReference type="Pfam" id="PF01796"/>
    </source>
</evidence>
<feature type="domain" description="ChsH2 C-terminal OB-fold" evidence="1">
    <location>
        <begin position="56"/>
        <end position="121"/>
    </location>
</feature>
<dbReference type="PANTHER" id="PTHR34075:SF5">
    <property type="entry name" value="BLR3430 PROTEIN"/>
    <property type="match status" value="1"/>
</dbReference>
<evidence type="ECO:0000313" key="4">
    <source>
        <dbReference type="Proteomes" id="UP001254608"/>
    </source>
</evidence>
<accession>A0ABU2WEX7</accession>
<feature type="domain" description="ChsH2 rubredoxin-like zinc ribbon" evidence="2">
    <location>
        <begin position="19"/>
        <end position="44"/>
    </location>
</feature>
<gene>
    <name evidence="3" type="ORF">RM530_03430</name>
</gene>
<evidence type="ECO:0000259" key="2">
    <source>
        <dbReference type="Pfam" id="PF12172"/>
    </source>
</evidence>